<dbReference type="Proteomes" id="UP000033121">
    <property type="component" value="Unassembled WGS sequence"/>
</dbReference>
<evidence type="ECO:0000313" key="3">
    <source>
        <dbReference type="Proteomes" id="UP000033121"/>
    </source>
</evidence>
<feature type="domain" description="Cyclic nucleotide-binding" evidence="1">
    <location>
        <begin position="14"/>
        <end position="107"/>
    </location>
</feature>
<protein>
    <recommendedName>
        <fullName evidence="1">Cyclic nucleotide-binding domain-containing protein</fullName>
    </recommendedName>
</protein>
<dbReference type="InterPro" id="IPR014710">
    <property type="entry name" value="RmlC-like_jellyroll"/>
</dbReference>
<dbReference type="AlphaFoldDB" id="A0A0E9N6X9"/>
<accession>A0A0E9N6X9</accession>
<dbReference type="Gene3D" id="2.60.120.10">
    <property type="entry name" value="Jelly Rolls"/>
    <property type="match status" value="1"/>
</dbReference>
<evidence type="ECO:0000259" key="1">
    <source>
        <dbReference type="PROSITE" id="PS50042"/>
    </source>
</evidence>
<dbReference type="InterPro" id="IPR018490">
    <property type="entry name" value="cNMP-bd_dom_sf"/>
</dbReference>
<evidence type="ECO:0000313" key="2">
    <source>
        <dbReference type="EMBL" id="GAO45451.1"/>
    </source>
</evidence>
<organism evidence="2 3">
    <name type="scientific">Flavihumibacter petaseus NBRC 106054</name>
    <dbReference type="NCBI Taxonomy" id="1220578"/>
    <lineage>
        <taxon>Bacteria</taxon>
        <taxon>Pseudomonadati</taxon>
        <taxon>Bacteroidota</taxon>
        <taxon>Chitinophagia</taxon>
        <taxon>Chitinophagales</taxon>
        <taxon>Chitinophagaceae</taxon>
        <taxon>Flavihumibacter</taxon>
    </lineage>
</organism>
<name>A0A0E9N6X9_9BACT</name>
<gene>
    <name evidence="2" type="ORF">FPE01S_05_01460</name>
</gene>
<dbReference type="RefSeq" id="WP_046371457.1">
    <property type="nucleotide sequence ID" value="NZ_BBWV01000005.1"/>
</dbReference>
<dbReference type="PROSITE" id="PS50042">
    <property type="entry name" value="CNMP_BINDING_3"/>
    <property type="match status" value="1"/>
</dbReference>
<proteinExistence type="predicted"/>
<dbReference type="EMBL" id="BBWV01000005">
    <property type="protein sequence ID" value="GAO45451.1"/>
    <property type="molecule type" value="Genomic_DNA"/>
</dbReference>
<keyword evidence="3" id="KW-1185">Reference proteome</keyword>
<dbReference type="InterPro" id="IPR000595">
    <property type="entry name" value="cNMP-bd_dom"/>
</dbReference>
<dbReference type="OrthoDB" id="9152304at2"/>
<dbReference type="Pfam" id="PF00027">
    <property type="entry name" value="cNMP_binding"/>
    <property type="match status" value="1"/>
</dbReference>
<reference evidence="2 3" key="1">
    <citation type="submission" date="2015-04" db="EMBL/GenBank/DDBJ databases">
        <title>Whole genome shotgun sequence of Flavihumibacter petaseus NBRC 106054.</title>
        <authorList>
            <person name="Miyazawa S."/>
            <person name="Hosoyama A."/>
            <person name="Hashimoto M."/>
            <person name="Noguchi M."/>
            <person name="Tsuchikane K."/>
            <person name="Ohji S."/>
            <person name="Yamazoe A."/>
            <person name="Ichikawa N."/>
            <person name="Kimura A."/>
            <person name="Fujita N."/>
        </authorList>
    </citation>
    <scope>NUCLEOTIDE SEQUENCE [LARGE SCALE GENOMIC DNA]</scope>
    <source>
        <strain evidence="2 3">NBRC 106054</strain>
    </source>
</reference>
<comment type="caution">
    <text evidence="2">The sequence shown here is derived from an EMBL/GenBank/DDBJ whole genome shotgun (WGS) entry which is preliminary data.</text>
</comment>
<dbReference type="SUPFAM" id="SSF51206">
    <property type="entry name" value="cAMP-binding domain-like"/>
    <property type="match status" value="1"/>
</dbReference>
<dbReference type="STRING" id="1220578.FPE01S_05_01460"/>
<sequence>MPLEFKKYLKEHVDITDEQFEVLSAKIKVKTLKKGTTLTTPGSDEEAGFFVSRGLLRSYVVDSKGREHILQFAPERWWIGDRGNLYLGRPATFFIDAIEDSRVAVIDGDFIEWGKEICPRLGQFDLYLLNHFIINLQQRITLLLAASAEERYLSFQQVYPDVLLRVPQQMVASYLGVTPQSLSRVKKEIATRGRG</sequence>